<dbReference type="RefSeq" id="WP_306885011.1">
    <property type="nucleotide sequence ID" value="NZ_JAUSUL010000002.1"/>
</dbReference>
<sequence length="243" mass="26322">MSTTAAGVDGCRGGWVAVILDGGRPETADVRTVARIADLVRGLPETALLAVDMPIGLRDHTPPGGRGPERAVRPLLGMRQSSVFSVPSRPAVYEDDYPTACRIARETSDPPRAVSKQCFFLFDKIREIDGLLRDRPELIGRIYETHPEVAFWRLNGGRAMTLPKKVKSRPSRPGLDERRALLERCGLPGRLFDAPRLPGVGEDDLIDAAANALIACRIADGSAAPFPAPLERDACGLPIAIWV</sequence>
<dbReference type="InterPro" id="IPR007362">
    <property type="entry name" value="DUF429"/>
</dbReference>
<dbReference type="Pfam" id="PF04250">
    <property type="entry name" value="DUF429"/>
    <property type="match status" value="1"/>
</dbReference>
<proteinExistence type="predicted"/>
<evidence type="ECO:0000313" key="1">
    <source>
        <dbReference type="EMBL" id="MDQ0315173.1"/>
    </source>
</evidence>
<protein>
    <submittedName>
        <fullName evidence="1">RNase H-like nuclease</fullName>
    </submittedName>
</protein>
<accession>A0AAE3VN81</accession>
<organism evidence="1 2">
    <name type="scientific">Amorphus orientalis</name>
    <dbReference type="NCBI Taxonomy" id="649198"/>
    <lineage>
        <taxon>Bacteria</taxon>
        <taxon>Pseudomonadati</taxon>
        <taxon>Pseudomonadota</taxon>
        <taxon>Alphaproteobacteria</taxon>
        <taxon>Hyphomicrobiales</taxon>
        <taxon>Amorphaceae</taxon>
        <taxon>Amorphus</taxon>
    </lineage>
</organism>
<keyword evidence="2" id="KW-1185">Reference proteome</keyword>
<reference evidence="1" key="1">
    <citation type="submission" date="2023-07" db="EMBL/GenBank/DDBJ databases">
        <title>Genomic Encyclopedia of Type Strains, Phase IV (KMG-IV): sequencing the most valuable type-strain genomes for metagenomic binning, comparative biology and taxonomic classification.</title>
        <authorList>
            <person name="Goeker M."/>
        </authorList>
    </citation>
    <scope>NUCLEOTIDE SEQUENCE</scope>
    <source>
        <strain evidence="1">DSM 21202</strain>
    </source>
</reference>
<name>A0AAE3VN81_9HYPH</name>
<gene>
    <name evidence="1" type="ORF">J2S73_001630</name>
</gene>
<dbReference type="Proteomes" id="UP001229244">
    <property type="component" value="Unassembled WGS sequence"/>
</dbReference>
<evidence type="ECO:0000313" key="2">
    <source>
        <dbReference type="Proteomes" id="UP001229244"/>
    </source>
</evidence>
<comment type="caution">
    <text evidence="1">The sequence shown here is derived from an EMBL/GenBank/DDBJ whole genome shotgun (WGS) entry which is preliminary data.</text>
</comment>
<dbReference type="AlphaFoldDB" id="A0AAE3VN81"/>
<dbReference type="EMBL" id="JAUSUL010000002">
    <property type="protein sequence ID" value="MDQ0315173.1"/>
    <property type="molecule type" value="Genomic_DNA"/>
</dbReference>